<reference evidence="1 2" key="1">
    <citation type="submission" date="2018-03" db="EMBL/GenBank/DDBJ databases">
        <title>Aeromonas veronii whole genome sequencing and analysis.</title>
        <authorList>
            <person name="Xie H."/>
            <person name="Liu T."/>
            <person name="Wang K."/>
        </authorList>
    </citation>
    <scope>NUCLEOTIDE SEQUENCE [LARGE SCALE GENOMIC DNA]</scope>
    <source>
        <strain evidence="1 2">XH.VA.1</strain>
    </source>
</reference>
<organism evidence="1 2">
    <name type="scientific">Aeromonas veronii</name>
    <dbReference type="NCBI Taxonomy" id="654"/>
    <lineage>
        <taxon>Bacteria</taxon>
        <taxon>Pseudomonadati</taxon>
        <taxon>Pseudomonadota</taxon>
        <taxon>Gammaproteobacteria</taxon>
        <taxon>Aeromonadales</taxon>
        <taxon>Aeromonadaceae</taxon>
        <taxon>Aeromonas</taxon>
    </lineage>
</organism>
<gene>
    <name evidence="1" type="ORF">DAA48_16090</name>
</gene>
<evidence type="ECO:0000313" key="2">
    <source>
        <dbReference type="Proteomes" id="UP000241986"/>
    </source>
</evidence>
<proteinExistence type="predicted"/>
<accession>A0A2T4MZV2</accession>
<evidence type="ECO:0000313" key="1">
    <source>
        <dbReference type="EMBL" id="PTH80084.1"/>
    </source>
</evidence>
<name>A0A2T4MZV2_AERVE</name>
<protein>
    <submittedName>
        <fullName evidence="1">Uncharacterized protein</fullName>
    </submittedName>
</protein>
<dbReference type="AlphaFoldDB" id="A0A2T4MZV2"/>
<sequence>MDMHKKINKEHYKLPSTFNDALLGRIFSAKINVASGLKEEISKFFINIIKSNSSLSGGLSPVESSTISGILGFLIDKSMSTDDSQEYIKSFLIKARSIGDFVTIVSGDEYEWSASVLAYLELYRLSATSDLICTSGEKKAFSERHFHLLDELLSLIESMENESLLMDNIFDASESGCLRLAYCEDEIKNASNHGVVGDVELNFDEGIQCHAVYNQERILEILMQNEEMNYEEAIEWFDFNIEGSYLGTGMPYFVDAISLSSAKKEAQIKMNIQQ</sequence>
<dbReference type="Proteomes" id="UP000241986">
    <property type="component" value="Unassembled WGS sequence"/>
</dbReference>
<dbReference type="RefSeq" id="WP_107683967.1">
    <property type="nucleotide sequence ID" value="NZ_PZKL01000037.1"/>
</dbReference>
<comment type="caution">
    <text evidence="1">The sequence shown here is derived from an EMBL/GenBank/DDBJ whole genome shotgun (WGS) entry which is preliminary data.</text>
</comment>
<dbReference type="EMBL" id="PZKL01000037">
    <property type="protein sequence ID" value="PTH80084.1"/>
    <property type="molecule type" value="Genomic_DNA"/>
</dbReference>